<dbReference type="InterPro" id="IPR036640">
    <property type="entry name" value="ABC1_TM_sf"/>
</dbReference>
<evidence type="ECO:0000256" key="8">
    <source>
        <dbReference type="ARBA" id="ARBA00022840"/>
    </source>
</evidence>
<dbReference type="GO" id="GO:0008361">
    <property type="term" value="P:regulation of cell size"/>
    <property type="evidence" value="ECO:0007669"/>
    <property type="project" value="UniProtKB-ARBA"/>
</dbReference>
<evidence type="ECO:0000259" key="14">
    <source>
        <dbReference type="PROSITE" id="PS50893"/>
    </source>
</evidence>
<evidence type="ECO:0000256" key="5">
    <source>
        <dbReference type="ARBA" id="ARBA00022692"/>
    </source>
</evidence>
<dbReference type="GO" id="GO:1900459">
    <property type="term" value="P:positive regulation of brassinosteroid mediated signaling pathway"/>
    <property type="evidence" value="ECO:0007669"/>
    <property type="project" value="UniProtKB-ARBA"/>
</dbReference>
<dbReference type="Gene3D" id="1.20.1560.10">
    <property type="entry name" value="ABC transporter type 1, transmembrane domain"/>
    <property type="match status" value="1"/>
</dbReference>
<keyword evidence="9 13" id="KW-1133">Transmembrane helix</keyword>
<dbReference type="GO" id="GO:0009640">
    <property type="term" value="P:photomorphogenesis"/>
    <property type="evidence" value="ECO:0007669"/>
    <property type="project" value="UniProtKB-ARBA"/>
</dbReference>
<dbReference type="GO" id="GO:0009637">
    <property type="term" value="P:response to blue light"/>
    <property type="evidence" value="ECO:0007669"/>
    <property type="project" value="UniProtKB-ARBA"/>
</dbReference>
<comment type="caution">
    <text evidence="16">The sequence shown here is derived from an EMBL/GenBank/DDBJ whole genome shotgun (WGS) entry which is preliminary data.</text>
</comment>
<feature type="transmembrane region" description="Helical" evidence="13">
    <location>
        <begin position="309"/>
        <end position="328"/>
    </location>
</feature>
<feature type="transmembrane region" description="Helical" evidence="13">
    <location>
        <begin position="226"/>
        <end position="246"/>
    </location>
</feature>
<dbReference type="GO" id="GO:0009926">
    <property type="term" value="P:auxin polar transport"/>
    <property type="evidence" value="ECO:0007669"/>
    <property type="project" value="UniProtKB-ARBA"/>
</dbReference>
<dbReference type="Gene3D" id="3.40.50.300">
    <property type="entry name" value="P-loop containing nucleotide triphosphate hydrolases"/>
    <property type="match status" value="2"/>
</dbReference>
<reference evidence="16 17" key="1">
    <citation type="submission" date="2024-01" db="EMBL/GenBank/DDBJ databases">
        <title>Genome assemblies of Stephania.</title>
        <authorList>
            <person name="Yang L."/>
        </authorList>
    </citation>
    <scope>NUCLEOTIDE SEQUENCE [LARGE SCALE GENOMIC DNA]</scope>
    <source>
        <strain evidence="16">JXDWG</strain>
        <tissue evidence="16">Leaf</tissue>
    </source>
</reference>
<feature type="transmembrane region" description="Helical" evidence="13">
    <location>
        <begin position="761"/>
        <end position="783"/>
    </location>
</feature>
<evidence type="ECO:0000256" key="9">
    <source>
        <dbReference type="ARBA" id="ARBA00022989"/>
    </source>
</evidence>
<organism evidence="16 17">
    <name type="scientific">Stephania cephalantha</name>
    <dbReference type="NCBI Taxonomy" id="152367"/>
    <lineage>
        <taxon>Eukaryota</taxon>
        <taxon>Viridiplantae</taxon>
        <taxon>Streptophyta</taxon>
        <taxon>Embryophyta</taxon>
        <taxon>Tracheophyta</taxon>
        <taxon>Spermatophyta</taxon>
        <taxon>Magnoliopsida</taxon>
        <taxon>Ranunculales</taxon>
        <taxon>Menispermaceae</taxon>
        <taxon>Menispermoideae</taxon>
        <taxon>Cissampelideae</taxon>
        <taxon>Stephania</taxon>
    </lineage>
</organism>
<evidence type="ECO:0000256" key="1">
    <source>
        <dbReference type="ARBA" id="ARBA00004127"/>
    </source>
</evidence>
<dbReference type="FunFam" id="1.20.1560.10:FF:000009">
    <property type="entry name" value="ABC transporter B family member 1"/>
    <property type="match status" value="1"/>
</dbReference>
<dbReference type="GO" id="GO:0009733">
    <property type="term" value="P:response to auxin"/>
    <property type="evidence" value="ECO:0007669"/>
    <property type="project" value="UniProtKB-ARBA"/>
</dbReference>
<dbReference type="GO" id="GO:0009741">
    <property type="term" value="P:response to brassinosteroid"/>
    <property type="evidence" value="ECO:0007669"/>
    <property type="project" value="UniProtKB-ARBA"/>
</dbReference>
<evidence type="ECO:0000256" key="4">
    <source>
        <dbReference type="ARBA" id="ARBA00022448"/>
    </source>
</evidence>
<dbReference type="Pfam" id="PF00005">
    <property type="entry name" value="ABC_tran"/>
    <property type="match status" value="2"/>
</dbReference>
<dbReference type="EMBL" id="JBBNAG010000001">
    <property type="protein sequence ID" value="KAK9165118.1"/>
    <property type="molecule type" value="Genomic_DNA"/>
</dbReference>
<dbReference type="FunFam" id="1.20.1560.10:FF:000029">
    <property type="entry name" value="ABC transporter B family member 1"/>
    <property type="match status" value="1"/>
</dbReference>
<dbReference type="GO" id="GO:0009958">
    <property type="term" value="P:positive gravitropism"/>
    <property type="evidence" value="ECO:0007669"/>
    <property type="project" value="UniProtKB-ARBA"/>
</dbReference>
<gene>
    <name evidence="16" type="ORF">Scep_000309</name>
</gene>
<dbReference type="GO" id="GO:0043481">
    <property type="term" value="P:anthocyanin accumulation in tissues in response to UV light"/>
    <property type="evidence" value="ECO:0007669"/>
    <property type="project" value="UniProtKB-ARBA"/>
</dbReference>
<dbReference type="InterPro" id="IPR027417">
    <property type="entry name" value="P-loop_NTPase"/>
</dbReference>
<feature type="transmembrane region" description="Helical" evidence="13">
    <location>
        <begin position="77"/>
        <end position="105"/>
    </location>
</feature>
<dbReference type="CDD" id="cd18577">
    <property type="entry name" value="ABC_6TM_Pgp_ABCB1_D1_like"/>
    <property type="match status" value="1"/>
</dbReference>
<feature type="domain" description="ABC transporter" evidence="14">
    <location>
        <begin position="1041"/>
        <end position="1277"/>
    </location>
</feature>
<keyword evidence="6" id="KW-0677">Repeat</keyword>
<dbReference type="GO" id="GO:0005524">
    <property type="term" value="F:ATP binding"/>
    <property type="evidence" value="ECO:0007669"/>
    <property type="project" value="UniProtKB-KW"/>
</dbReference>
<dbReference type="CDD" id="cd03249">
    <property type="entry name" value="ABC_MTABC3_MDL1_MDL2"/>
    <property type="match status" value="2"/>
</dbReference>
<evidence type="ECO:0000313" key="16">
    <source>
        <dbReference type="EMBL" id="KAK9165118.1"/>
    </source>
</evidence>
<evidence type="ECO:0000313" key="17">
    <source>
        <dbReference type="Proteomes" id="UP001419268"/>
    </source>
</evidence>
<dbReference type="InterPro" id="IPR003439">
    <property type="entry name" value="ABC_transporter-like_ATP-bd"/>
</dbReference>
<protein>
    <submittedName>
        <fullName evidence="16">Uncharacterized protein</fullName>
    </submittedName>
</protein>
<dbReference type="SMART" id="SM00382">
    <property type="entry name" value="AAA"/>
    <property type="match status" value="2"/>
</dbReference>
<feature type="transmembrane region" description="Helical" evidence="13">
    <location>
        <begin position="717"/>
        <end position="741"/>
    </location>
</feature>
<comment type="subcellular location">
    <subcellularLocation>
        <location evidence="2">Cell membrane</location>
    </subcellularLocation>
    <subcellularLocation>
        <location evidence="1">Endomembrane system</location>
        <topology evidence="1">Multi-pass membrane protein</topology>
    </subcellularLocation>
</comment>
<keyword evidence="7" id="KW-0547">Nucleotide-binding</keyword>
<dbReference type="GO" id="GO:0048443">
    <property type="term" value="P:stamen development"/>
    <property type="evidence" value="ECO:0007669"/>
    <property type="project" value="UniProtKB-ARBA"/>
</dbReference>
<dbReference type="GO" id="GO:0015421">
    <property type="term" value="F:ABC-type oligopeptide transporter activity"/>
    <property type="evidence" value="ECO:0007669"/>
    <property type="project" value="TreeGrafter"/>
</dbReference>
<keyword evidence="5 13" id="KW-0812">Transmembrane</keyword>
<accession>A0AAP0L5W7</accession>
<dbReference type="SUPFAM" id="SSF90123">
    <property type="entry name" value="ABC transporter transmembrane region"/>
    <property type="match status" value="2"/>
</dbReference>
<keyword evidence="8" id="KW-0067">ATP-binding</keyword>
<evidence type="ECO:0000256" key="6">
    <source>
        <dbReference type="ARBA" id="ARBA00022737"/>
    </source>
</evidence>
<dbReference type="SUPFAM" id="SSF52540">
    <property type="entry name" value="P-loop containing nucleoside triphosphate hydrolases"/>
    <property type="match status" value="2"/>
</dbReference>
<feature type="domain" description="ABC transmembrane type-1" evidence="15">
    <location>
        <begin position="719"/>
        <end position="1006"/>
    </location>
</feature>
<evidence type="ECO:0000256" key="2">
    <source>
        <dbReference type="ARBA" id="ARBA00004236"/>
    </source>
</evidence>
<dbReference type="PANTHER" id="PTHR43394:SF11">
    <property type="entry name" value="ATP-BINDING CASSETTE TRANSPORTER"/>
    <property type="match status" value="1"/>
</dbReference>
<dbReference type="FunFam" id="3.40.50.300:FF:000205">
    <property type="entry name" value="ABC transporter B family member 4"/>
    <property type="match status" value="2"/>
</dbReference>
<dbReference type="GO" id="GO:0012505">
    <property type="term" value="C:endomembrane system"/>
    <property type="evidence" value="ECO:0007669"/>
    <property type="project" value="UniProtKB-SubCell"/>
</dbReference>
<dbReference type="PROSITE" id="PS00211">
    <property type="entry name" value="ABC_TRANSPORTER_1"/>
    <property type="match status" value="2"/>
</dbReference>
<dbReference type="PROSITE" id="PS50893">
    <property type="entry name" value="ABC_TRANSPORTER_2"/>
    <property type="match status" value="2"/>
</dbReference>
<feature type="domain" description="ABC transporter" evidence="14">
    <location>
        <begin position="404"/>
        <end position="639"/>
    </location>
</feature>
<keyword evidence="10 13" id="KW-0472">Membrane</keyword>
<feature type="transmembrane region" description="Helical" evidence="13">
    <location>
        <begin position="848"/>
        <end position="874"/>
    </location>
</feature>
<evidence type="ECO:0000256" key="12">
    <source>
        <dbReference type="SAM" id="MobiDB-lite"/>
    </source>
</evidence>
<evidence type="ECO:0000256" key="3">
    <source>
        <dbReference type="ARBA" id="ARBA00007577"/>
    </source>
</evidence>
<dbReference type="GO" id="GO:0010329">
    <property type="term" value="F:auxin efflux transmembrane transporter activity"/>
    <property type="evidence" value="ECO:0007669"/>
    <property type="project" value="UniProtKB-ARBA"/>
</dbReference>
<dbReference type="CDD" id="cd18578">
    <property type="entry name" value="ABC_6TM_Pgp_ABCB1_D2_like"/>
    <property type="match status" value="1"/>
</dbReference>
<proteinExistence type="inferred from homology"/>
<evidence type="ECO:0000256" key="11">
    <source>
        <dbReference type="ARBA" id="ARBA00023180"/>
    </source>
</evidence>
<evidence type="ECO:0000259" key="15">
    <source>
        <dbReference type="PROSITE" id="PS50929"/>
    </source>
</evidence>
<feature type="domain" description="ABC transmembrane type-1" evidence="15">
    <location>
        <begin position="81"/>
        <end position="369"/>
    </location>
</feature>
<feature type="transmembrane region" description="Helical" evidence="13">
    <location>
        <begin position="943"/>
        <end position="964"/>
    </location>
</feature>
<dbReference type="InterPro" id="IPR039421">
    <property type="entry name" value="Type_1_exporter"/>
</dbReference>
<dbReference type="InterPro" id="IPR003593">
    <property type="entry name" value="AAA+_ATPase"/>
</dbReference>
<sequence>MEAVVEITMSNASTTIVHSNNNVTSDHEDHDHHESQQRGSNSNSEEEKNITRSSGGGRGGSVFSCFGLFAAADATDWFLMLMGTIGSSVHGAALPIFFLIFGHLIDSLGSLTWDNHDLLNKISKNALALVYLGIMNLVSAWIGVACWTQTGERQAADMRVKCLQSVLNQDISFFDMEARDQNILFRISSDAILVQDAIGDKTGHALRYFSQFVAGFLIGFVTAWRLTLMTIAVIPLVAIVGGIYAVTMSTLSKKGEAVYAKAGNVAEEAISQVRTVYSFVGEDKVIDEYSKSLKDALKLTKKSGLVKGAGIGVTYGALFAAWALLLWYSGILVRRHKINGGKAFTTVINSIFSGFALGQAAPNLAAMAKGQAAASNIISTIRMQAHSPKKSDSGLVLPQVSGNIEFSEVSFAYPSRPHMVFESLSLSINAGKTFAVVGQSGSGKSTIISLVERFYEPTSGKILLDGHDLKNLQLKWLRRQIGLVSQEPALFATTIAENILYGREDANMEQIVEAAKASNAHSFIQILPDGYNTQVGEGGIQLSGGQKQRIAIARAVVRNPKILLLDEATSALDAESEHVVQKALVNVMENRTTIIVAHRLSTIRDADTIIVLKNGQVVQRGSHLELMSNGEDGEYATLVRLQGSSYVKNLSNQENPNERAQTIISSEIHKRKIEDLKSKSAKAKGIRIRKQPPAQSSSKSSPLIWKLIKLNKPEWPFALLGSIGAVLSGVQSPLFALGITYVLDAYYSFDNSKSKHEVEVIALSFLGLAVVTIPTYMLQHYFYTLMGERLTTRVRLMMFSAILQNEIGWFDLDENSTGSLISKLAAGATVVRTSLAERLSTVMQNMSLTLTAFIISFVFCWRVAAVVIATLPLITAAAVAEQLFLRGFGGNYSKAYSRTTDLAREAITNIRTVAAFSAEDKIVQKFISELNLPAKQALLRGHISGICYGASQFLAFSAYGFGLWYTSTLIRKRYTTFGDSMKSFVVLVVTALALAETLALTPEIMKGSQALAQVFGLLERKTAIEPSNPTAAVVTEIKGEIEFRNVTFKYPSRPEVAVLEDLNLSVSEGNSLAIVGQSGSGKSSIISLLMRFYDPTSGVITIDGFDMRSLNLRSLRRKIGLVQQEPALFSTTIYENIKYGRDGASEIEIVEAAKAANAHTFISRMPDGYQTQVGERGTQLSGGQKQRIAIARAILKDPTILLLDEATSALDTTSEKVVQEALDKLMQGRTNIIVAHRLSTIREANVICVLQDGRVVETGSHHELSSMPESAYTRLISLQQETN</sequence>
<keyword evidence="4" id="KW-0813">Transport</keyword>
<keyword evidence="17" id="KW-1185">Reference proteome</keyword>
<dbReference type="InterPro" id="IPR017871">
    <property type="entry name" value="ABC_transporter-like_CS"/>
</dbReference>
<dbReference type="InterPro" id="IPR011527">
    <property type="entry name" value="ABC1_TM_dom"/>
</dbReference>
<dbReference type="Proteomes" id="UP001419268">
    <property type="component" value="Unassembled WGS sequence"/>
</dbReference>
<dbReference type="GO" id="GO:0090374">
    <property type="term" value="P:oligopeptide export from mitochondrion"/>
    <property type="evidence" value="ECO:0007669"/>
    <property type="project" value="TreeGrafter"/>
</dbReference>
<dbReference type="GO" id="GO:0016887">
    <property type="term" value="F:ATP hydrolysis activity"/>
    <property type="evidence" value="ECO:0007669"/>
    <property type="project" value="InterPro"/>
</dbReference>
<name>A0AAP0L5W7_9MAGN</name>
<dbReference type="PANTHER" id="PTHR43394">
    <property type="entry name" value="ATP-DEPENDENT PERMEASE MDL1, MITOCHONDRIAL"/>
    <property type="match status" value="1"/>
</dbReference>
<feature type="compositionally biased region" description="Basic and acidic residues" evidence="12">
    <location>
        <begin position="25"/>
        <end position="36"/>
    </location>
</feature>
<feature type="transmembrane region" description="Helical" evidence="13">
    <location>
        <begin position="125"/>
        <end position="148"/>
    </location>
</feature>
<feature type="transmembrane region" description="Helical" evidence="13">
    <location>
        <begin position="984"/>
        <end position="1001"/>
    </location>
</feature>
<comment type="similarity">
    <text evidence="3">Belongs to the ABC transporter superfamily. ABCB family. Multidrug resistance exporter (TC 3.A.1.201) subfamily.</text>
</comment>
<evidence type="ECO:0000256" key="7">
    <source>
        <dbReference type="ARBA" id="ARBA00022741"/>
    </source>
</evidence>
<evidence type="ECO:0000256" key="10">
    <source>
        <dbReference type="ARBA" id="ARBA00023136"/>
    </source>
</evidence>
<keyword evidence="11" id="KW-0325">Glycoprotein</keyword>
<dbReference type="GO" id="GO:0005743">
    <property type="term" value="C:mitochondrial inner membrane"/>
    <property type="evidence" value="ECO:0007669"/>
    <property type="project" value="TreeGrafter"/>
</dbReference>
<evidence type="ECO:0000256" key="13">
    <source>
        <dbReference type="SAM" id="Phobius"/>
    </source>
</evidence>
<feature type="region of interest" description="Disordered" evidence="12">
    <location>
        <begin position="19"/>
        <end position="56"/>
    </location>
</feature>
<dbReference type="Pfam" id="PF00664">
    <property type="entry name" value="ABC_membrane"/>
    <property type="match status" value="2"/>
</dbReference>
<dbReference type="GO" id="GO:0005886">
    <property type="term" value="C:plasma membrane"/>
    <property type="evidence" value="ECO:0007669"/>
    <property type="project" value="UniProtKB-SubCell"/>
</dbReference>
<dbReference type="PROSITE" id="PS50929">
    <property type="entry name" value="ABC_TM1F"/>
    <property type="match status" value="2"/>
</dbReference>